<organism evidence="1 2">
    <name type="scientific">Agrococcus terreus</name>
    <dbReference type="NCBI Taxonomy" id="574649"/>
    <lineage>
        <taxon>Bacteria</taxon>
        <taxon>Bacillati</taxon>
        <taxon>Actinomycetota</taxon>
        <taxon>Actinomycetes</taxon>
        <taxon>Micrococcales</taxon>
        <taxon>Microbacteriaceae</taxon>
        <taxon>Agrococcus</taxon>
    </lineage>
</organism>
<protein>
    <submittedName>
        <fullName evidence="1">Uncharacterized protein</fullName>
    </submittedName>
</protein>
<dbReference type="Gene3D" id="2.60.120.10">
    <property type="entry name" value="Jelly Rolls"/>
    <property type="match status" value="1"/>
</dbReference>
<name>A0ABQ2KIS6_9MICO</name>
<reference evidence="2" key="1">
    <citation type="journal article" date="2019" name="Int. J. Syst. Evol. Microbiol.">
        <title>The Global Catalogue of Microorganisms (GCM) 10K type strain sequencing project: providing services to taxonomists for standard genome sequencing and annotation.</title>
        <authorList>
            <consortium name="The Broad Institute Genomics Platform"/>
            <consortium name="The Broad Institute Genome Sequencing Center for Infectious Disease"/>
            <person name="Wu L."/>
            <person name="Ma J."/>
        </authorList>
    </citation>
    <scope>NUCLEOTIDE SEQUENCE [LARGE SCALE GENOMIC DNA]</scope>
    <source>
        <strain evidence="2">CGMCC 1.6960</strain>
    </source>
</reference>
<dbReference type="InterPro" id="IPR014710">
    <property type="entry name" value="RmlC-like_jellyroll"/>
</dbReference>
<dbReference type="EMBL" id="BMLM01000001">
    <property type="protein sequence ID" value="GGN84684.1"/>
    <property type="molecule type" value="Genomic_DNA"/>
</dbReference>
<accession>A0ABQ2KIS6</accession>
<dbReference type="Proteomes" id="UP000626982">
    <property type="component" value="Unassembled WGS sequence"/>
</dbReference>
<evidence type="ECO:0000313" key="1">
    <source>
        <dbReference type="EMBL" id="GGN84684.1"/>
    </source>
</evidence>
<gene>
    <name evidence="1" type="ORF">GCM10010968_16780</name>
</gene>
<sequence length="116" mass="11919">MVAHVDTMVESLGAIGRSLLEEGAEAPAMTHVRGEHRQLQQTVIALAAGQSRSFEGGAAEATLLVLRGAVEVASSVAQAEATAFDLVHLPAGEWSVTAFPDTIAVVSWLDPAATGA</sequence>
<evidence type="ECO:0000313" key="2">
    <source>
        <dbReference type="Proteomes" id="UP000626982"/>
    </source>
</evidence>
<dbReference type="RefSeq" id="WP_188717717.1">
    <property type="nucleotide sequence ID" value="NZ_BAABBD010000002.1"/>
</dbReference>
<keyword evidence="2" id="KW-1185">Reference proteome</keyword>
<proteinExistence type="predicted"/>
<comment type="caution">
    <text evidence="1">The sequence shown here is derived from an EMBL/GenBank/DDBJ whole genome shotgun (WGS) entry which is preliminary data.</text>
</comment>